<dbReference type="AlphaFoldDB" id="A0A7M7NJU4"/>
<protein>
    <recommendedName>
        <fullName evidence="8">GP-PDE domain-containing protein</fullName>
    </recommendedName>
</protein>
<dbReference type="EnsemblMetazoa" id="XM_030981684">
    <property type="protein sequence ID" value="XP_030837544"/>
    <property type="gene ID" value="LOC575507"/>
</dbReference>
<keyword evidence="3" id="KW-0378">Hydrolase</keyword>
<evidence type="ECO:0000256" key="4">
    <source>
        <dbReference type="ARBA" id="ARBA00022989"/>
    </source>
</evidence>
<dbReference type="GO" id="GO:0006629">
    <property type="term" value="P:lipid metabolic process"/>
    <property type="evidence" value="ECO:0007669"/>
    <property type="project" value="InterPro"/>
</dbReference>
<feature type="transmembrane region" description="Helical" evidence="7">
    <location>
        <begin position="120"/>
        <end position="138"/>
    </location>
</feature>
<comment type="subcellular location">
    <subcellularLocation>
        <location evidence="1">Membrane</location>
        <topology evidence="1">Multi-pass membrane protein</topology>
    </subcellularLocation>
</comment>
<evidence type="ECO:0000256" key="3">
    <source>
        <dbReference type="ARBA" id="ARBA00022801"/>
    </source>
</evidence>
<feature type="domain" description="GP-PDE" evidence="8">
    <location>
        <begin position="225"/>
        <end position="469"/>
    </location>
</feature>
<name>A0A7M7NJU4_STRPU</name>
<feature type="transmembrane region" description="Helical" evidence="7">
    <location>
        <begin position="481"/>
        <end position="505"/>
    </location>
</feature>
<evidence type="ECO:0000256" key="1">
    <source>
        <dbReference type="ARBA" id="ARBA00004141"/>
    </source>
</evidence>
<reference evidence="9" key="2">
    <citation type="submission" date="2021-01" db="UniProtKB">
        <authorList>
            <consortium name="EnsemblMetazoa"/>
        </authorList>
    </citation>
    <scope>IDENTIFICATION</scope>
</reference>
<accession>A0A7M7NJU4</accession>
<dbReference type="KEGG" id="spu:575507"/>
<dbReference type="GeneID" id="575507"/>
<dbReference type="OMA" id="IARNANM"/>
<dbReference type="GO" id="GO:0016020">
    <property type="term" value="C:membrane"/>
    <property type="evidence" value="ECO:0007669"/>
    <property type="project" value="UniProtKB-SubCell"/>
</dbReference>
<dbReference type="RefSeq" id="XP_030837546.1">
    <property type="nucleotide sequence ID" value="XM_030981686.1"/>
</dbReference>
<dbReference type="GO" id="GO:0008081">
    <property type="term" value="F:phosphoric diester hydrolase activity"/>
    <property type="evidence" value="ECO:0007669"/>
    <property type="project" value="InterPro"/>
</dbReference>
<keyword evidence="10" id="KW-1185">Reference proteome</keyword>
<feature type="transmembrane region" description="Helical" evidence="7">
    <location>
        <begin position="192"/>
        <end position="208"/>
    </location>
</feature>
<dbReference type="OrthoDB" id="1058301at2759"/>
<dbReference type="RefSeq" id="XP_030837544.1">
    <property type="nucleotide sequence ID" value="XM_030981684.1"/>
</dbReference>
<dbReference type="SUPFAM" id="SSF51695">
    <property type="entry name" value="PLC-like phosphodiesterases"/>
    <property type="match status" value="1"/>
</dbReference>
<evidence type="ECO:0000256" key="5">
    <source>
        <dbReference type="ARBA" id="ARBA00023136"/>
    </source>
</evidence>
<dbReference type="Gene3D" id="3.20.20.190">
    <property type="entry name" value="Phosphatidylinositol (PI) phosphodiesterase"/>
    <property type="match status" value="1"/>
</dbReference>
<dbReference type="PANTHER" id="PTHR23344:SF50">
    <property type="entry name" value="GP-PDE DOMAIN-CONTAINING PROTEIN"/>
    <property type="match status" value="1"/>
</dbReference>
<evidence type="ECO:0000256" key="2">
    <source>
        <dbReference type="ARBA" id="ARBA00022692"/>
    </source>
</evidence>
<dbReference type="Proteomes" id="UP000007110">
    <property type="component" value="Unassembled WGS sequence"/>
</dbReference>
<feature type="transmembrane region" description="Helical" evidence="7">
    <location>
        <begin position="37"/>
        <end position="58"/>
    </location>
</feature>
<dbReference type="RefSeq" id="XP_030837545.1">
    <property type="nucleotide sequence ID" value="XM_030981685.1"/>
</dbReference>
<evidence type="ECO:0000313" key="9">
    <source>
        <dbReference type="EnsemblMetazoa" id="XP_030837545"/>
    </source>
</evidence>
<keyword evidence="6" id="KW-0325">Glycoprotein</keyword>
<dbReference type="EnsemblMetazoa" id="XM_030981686">
    <property type="protein sequence ID" value="XP_030837546"/>
    <property type="gene ID" value="LOC575507"/>
</dbReference>
<dbReference type="EnsemblMetazoa" id="XM_030981685">
    <property type="protein sequence ID" value="XP_030837545"/>
    <property type="gene ID" value="LOC575507"/>
</dbReference>
<evidence type="ECO:0000256" key="6">
    <source>
        <dbReference type="ARBA" id="ARBA00023180"/>
    </source>
</evidence>
<sequence>MGGGCSRCCAGWVTCCYGCRKRQSYTQKMSTKTAERVWFCVMAFTFLATLFDMFLWVSSDNDADSVNAGFWKSTGVWFPFYFTFQIISYVTFGYIMLLMIFGFLHMILSERLQLHMLHKIGVVMSLVMTITLIVFVSIRLRHLWHFVPELLQYIGPFLQLVAVTVMTLLSWFVAGGLGTLQRRGIPIRDASFWYFLVLIVLYITPIFIKSPCIMTQHHEDNPHKPLLFAHKGAEEIAPENTNISFMIALDDYEAHGIESDVRISFDGIPYVFHDEILTRTTNAIDVFPENYRQPADMFTMDELRELDAGSWFARKKPFLTAWFVSDEEKEEFSQQGILSMVEMFNIVLARKKSLLFDVRPPPSEHPYATSWLNTTIDVITKEIGLDPSEFTYWPAPNGPHYVFFIQLYDNRTIQNVYNDIAFQSVRTALENNVTTNVWTVNEAWLFQYYWCAGAGSVTTSSVHTLSGHNSLVWQLTPTHYLIMWILFDVASLIWVIVVFVIQITLHRRQGRRLTRHTSDGSAYNYQFVAMSDKPSDMYAS</sequence>
<organism evidence="9 10">
    <name type="scientific">Strongylocentrotus purpuratus</name>
    <name type="common">Purple sea urchin</name>
    <dbReference type="NCBI Taxonomy" id="7668"/>
    <lineage>
        <taxon>Eukaryota</taxon>
        <taxon>Metazoa</taxon>
        <taxon>Echinodermata</taxon>
        <taxon>Eleutherozoa</taxon>
        <taxon>Echinozoa</taxon>
        <taxon>Echinoidea</taxon>
        <taxon>Euechinoidea</taxon>
        <taxon>Echinacea</taxon>
        <taxon>Camarodonta</taxon>
        <taxon>Echinidea</taxon>
        <taxon>Strongylocentrotidae</taxon>
        <taxon>Strongylocentrotus</taxon>
    </lineage>
</organism>
<keyword evidence="2 7" id="KW-0812">Transmembrane</keyword>
<evidence type="ECO:0000259" key="8">
    <source>
        <dbReference type="PROSITE" id="PS51704"/>
    </source>
</evidence>
<dbReference type="Pfam" id="PF03009">
    <property type="entry name" value="GDPD"/>
    <property type="match status" value="1"/>
</dbReference>
<dbReference type="InterPro" id="IPR030395">
    <property type="entry name" value="GP_PDE_dom"/>
</dbReference>
<keyword evidence="5 7" id="KW-0472">Membrane</keyword>
<proteinExistence type="predicted"/>
<dbReference type="PANTHER" id="PTHR23344">
    <property type="entry name" value="GLYCEROPHOSPHORYL DIESTER PHOSPHODIESTERASE"/>
    <property type="match status" value="1"/>
</dbReference>
<keyword evidence="4 7" id="KW-1133">Transmembrane helix</keyword>
<evidence type="ECO:0000256" key="7">
    <source>
        <dbReference type="SAM" id="Phobius"/>
    </source>
</evidence>
<dbReference type="PROSITE" id="PS51704">
    <property type="entry name" value="GP_PDE"/>
    <property type="match status" value="1"/>
</dbReference>
<feature type="transmembrane region" description="Helical" evidence="7">
    <location>
        <begin position="158"/>
        <end position="180"/>
    </location>
</feature>
<evidence type="ECO:0000313" key="10">
    <source>
        <dbReference type="Proteomes" id="UP000007110"/>
    </source>
</evidence>
<dbReference type="InterPro" id="IPR017946">
    <property type="entry name" value="PLC-like_Pdiesterase_TIM-brl"/>
</dbReference>
<reference evidence="10" key="1">
    <citation type="submission" date="2015-02" db="EMBL/GenBank/DDBJ databases">
        <title>Genome sequencing for Strongylocentrotus purpuratus.</title>
        <authorList>
            <person name="Murali S."/>
            <person name="Liu Y."/>
            <person name="Vee V."/>
            <person name="English A."/>
            <person name="Wang M."/>
            <person name="Skinner E."/>
            <person name="Han Y."/>
            <person name="Muzny D.M."/>
            <person name="Worley K.C."/>
            <person name="Gibbs R.A."/>
        </authorList>
    </citation>
    <scope>NUCLEOTIDE SEQUENCE</scope>
</reference>
<feature type="transmembrane region" description="Helical" evidence="7">
    <location>
        <begin position="78"/>
        <end position="108"/>
    </location>
</feature>
<dbReference type="InParanoid" id="A0A7M7NJU4"/>